<gene>
    <name evidence="5" type="ORF">CRV08_10505</name>
</gene>
<dbReference type="Pfam" id="PF01297">
    <property type="entry name" value="ZnuA"/>
    <property type="match status" value="1"/>
</dbReference>
<comment type="similarity">
    <text evidence="1">Belongs to the bacterial solute-binding protein 9 family.</text>
</comment>
<keyword evidence="2" id="KW-0813">Transport</keyword>
<reference evidence="5 6" key="1">
    <citation type="submission" date="2017-10" db="EMBL/GenBank/DDBJ databases">
        <title>Genomics of the genus Arcobacter.</title>
        <authorList>
            <person name="Perez-Cataluna A."/>
            <person name="Figueras M.J."/>
        </authorList>
    </citation>
    <scope>NUCLEOTIDE SEQUENCE [LARGE SCALE GENOMIC DNA]</scope>
    <source>
        <strain evidence="5 6">CECT 8993</strain>
    </source>
</reference>
<dbReference type="SUPFAM" id="SSF53807">
    <property type="entry name" value="Helical backbone' metal receptor"/>
    <property type="match status" value="1"/>
</dbReference>
<keyword evidence="3 4" id="KW-0732">Signal</keyword>
<comment type="caution">
    <text evidence="5">The sequence shown here is derived from an EMBL/GenBank/DDBJ whole genome shotgun (WGS) entry which is preliminary data.</text>
</comment>
<dbReference type="InterPro" id="IPR050492">
    <property type="entry name" value="Bact_metal-bind_prot9"/>
</dbReference>
<evidence type="ECO:0000313" key="5">
    <source>
        <dbReference type="EMBL" id="RXJ67350.1"/>
    </source>
</evidence>
<dbReference type="InterPro" id="IPR006127">
    <property type="entry name" value="ZnuA-like"/>
</dbReference>
<dbReference type="RefSeq" id="WP_128981862.1">
    <property type="nucleotide sequence ID" value="NZ_PDKJ01000009.1"/>
</dbReference>
<evidence type="ECO:0000256" key="4">
    <source>
        <dbReference type="SAM" id="SignalP"/>
    </source>
</evidence>
<evidence type="ECO:0000256" key="1">
    <source>
        <dbReference type="ARBA" id="ARBA00011028"/>
    </source>
</evidence>
<name>A0A4Q0YAN4_9BACT</name>
<dbReference type="GO" id="GO:0030001">
    <property type="term" value="P:metal ion transport"/>
    <property type="evidence" value="ECO:0007669"/>
    <property type="project" value="InterPro"/>
</dbReference>
<dbReference type="PANTHER" id="PTHR42953">
    <property type="entry name" value="HIGH-AFFINITY ZINC UPTAKE SYSTEM PROTEIN ZNUA-RELATED"/>
    <property type="match status" value="1"/>
</dbReference>
<evidence type="ECO:0000256" key="3">
    <source>
        <dbReference type="ARBA" id="ARBA00022729"/>
    </source>
</evidence>
<dbReference type="AlphaFoldDB" id="A0A4Q0YAN4"/>
<feature type="signal peptide" evidence="4">
    <location>
        <begin position="1"/>
        <end position="17"/>
    </location>
</feature>
<protein>
    <recommendedName>
        <fullName evidence="7">ABC transporter substrate-binding protein</fullName>
    </recommendedName>
</protein>
<evidence type="ECO:0008006" key="7">
    <source>
        <dbReference type="Google" id="ProtNLM"/>
    </source>
</evidence>
<sequence length="264" mass="31654">MYKSVFILLLLSSFSFAKVFITVTYPVERFFIKRIAENTIYIKTIFDEENFDTNDISEIKKFSNSNYYFNFNLEDEQKIESIFKARNNNIKIFHMLEGIPRVKSENGEPNPYVWLDPLLVRKLAENLYNKLIEIEPESKDIYRVNYESFLSELDEMFLDIKQRVETSKTFGFFAFSDELYYFAKRFRLNIYHKDAKLLHVDEVLQLLKFSRKKDIKHLLVPINCDYRIAQSFCGHIDGKLVEYNLYTYDWKVNLYSILRGIEIN</sequence>
<dbReference type="EMBL" id="PDKJ01000009">
    <property type="protein sequence ID" value="RXJ67350.1"/>
    <property type="molecule type" value="Genomic_DNA"/>
</dbReference>
<evidence type="ECO:0000313" key="6">
    <source>
        <dbReference type="Proteomes" id="UP000290172"/>
    </source>
</evidence>
<evidence type="ECO:0000256" key="2">
    <source>
        <dbReference type="ARBA" id="ARBA00022448"/>
    </source>
</evidence>
<dbReference type="PANTHER" id="PTHR42953:SF3">
    <property type="entry name" value="HIGH-AFFINITY ZINC UPTAKE SYSTEM PROTEIN ZNUA"/>
    <property type="match status" value="1"/>
</dbReference>
<dbReference type="Gene3D" id="3.40.50.1980">
    <property type="entry name" value="Nitrogenase molybdenum iron protein domain"/>
    <property type="match status" value="1"/>
</dbReference>
<dbReference type="GO" id="GO:0046872">
    <property type="term" value="F:metal ion binding"/>
    <property type="evidence" value="ECO:0007669"/>
    <property type="project" value="InterPro"/>
</dbReference>
<dbReference type="Proteomes" id="UP000290172">
    <property type="component" value="Unassembled WGS sequence"/>
</dbReference>
<organism evidence="5 6">
    <name type="scientific">Halarcobacter ebronensis</name>
    <dbReference type="NCBI Taxonomy" id="1462615"/>
    <lineage>
        <taxon>Bacteria</taxon>
        <taxon>Pseudomonadati</taxon>
        <taxon>Campylobacterota</taxon>
        <taxon>Epsilonproteobacteria</taxon>
        <taxon>Campylobacterales</taxon>
        <taxon>Arcobacteraceae</taxon>
        <taxon>Halarcobacter</taxon>
    </lineage>
</organism>
<proteinExistence type="inferred from homology"/>
<accession>A0A4Q0YAN4</accession>
<feature type="chain" id="PRO_5020316965" description="ABC transporter substrate-binding protein" evidence="4">
    <location>
        <begin position="18"/>
        <end position="264"/>
    </location>
</feature>